<dbReference type="Gene3D" id="3.30.1540.10">
    <property type="entry name" value="formyl-coa transferase, domain 3"/>
    <property type="match status" value="1"/>
</dbReference>
<organism evidence="3">
    <name type="scientific">freshwater metagenome</name>
    <dbReference type="NCBI Taxonomy" id="449393"/>
    <lineage>
        <taxon>unclassified sequences</taxon>
        <taxon>metagenomes</taxon>
        <taxon>ecological metagenomes</taxon>
    </lineage>
</organism>
<dbReference type="AlphaFoldDB" id="A0A6J7UNK2"/>
<evidence type="ECO:0000313" key="3">
    <source>
        <dbReference type="EMBL" id="CAB5066516.1"/>
    </source>
</evidence>
<dbReference type="GO" id="GO:0008410">
    <property type="term" value="F:CoA-transferase activity"/>
    <property type="evidence" value="ECO:0007669"/>
    <property type="project" value="TreeGrafter"/>
</dbReference>
<dbReference type="EMBL" id="CAFBPN010000015">
    <property type="protein sequence ID" value="CAB5014414.1"/>
    <property type="molecule type" value="Genomic_DNA"/>
</dbReference>
<dbReference type="InterPro" id="IPR023606">
    <property type="entry name" value="CoA-Trfase_III_dom_1_sf"/>
</dbReference>
<accession>A0A6J7UNK2</accession>
<dbReference type="InterPro" id="IPR050483">
    <property type="entry name" value="CoA-transferase_III_domain"/>
</dbReference>
<evidence type="ECO:0000256" key="1">
    <source>
        <dbReference type="ARBA" id="ARBA00022679"/>
    </source>
</evidence>
<protein>
    <submittedName>
        <fullName evidence="3">Unannotated protein</fullName>
    </submittedName>
</protein>
<dbReference type="PANTHER" id="PTHR48207:SF3">
    <property type="entry name" value="SUCCINATE--HYDROXYMETHYLGLUTARATE COA-TRANSFERASE"/>
    <property type="match status" value="1"/>
</dbReference>
<reference evidence="3" key="1">
    <citation type="submission" date="2020-05" db="EMBL/GenBank/DDBJ databases">
        <authorList>
            <person name="Chiriac C."/>
            <person name="Salcher M."/>
            <person name="Ghai R."/>
            <person name="Kavagutti S V."/>
        </authorList>
    </citation>
    <scope>NUCLEOTIDE SEQUENCE</scope>
</reference>
<keyword evidence="1" id="KW-0808">Transferase</keyword>
<proteinExistence type="predicted"/>
<dbReference type="InterPro" id="IPR003673">
    <property type="entry name" value="CoA-Trfase_fam_III"/>
</dbReference>
<dbReference type="PANTHER" id="PTHR48207">
    <property type="entry name" value="SUCCINATE--HYDROXYMETHYLGLUTARATE COA-TRANSFERASE"/>
    <property type="match status" value="1"/>
</dbReference>
<evidence type="ECO:0000313" key="2">
    <source>
        <dbReference type="EMBL" id="CAB5014414.1"/>
    </source>
</evidence>
<dbReference type="Gene3D" id="3.40.50.10540">
    <property type="entry name" value="Crotonobetainyl-coa:carnitine coa-transferase, domain 1"/>
    <property type="match status" value="1"/>
</dbReference>
<dbReference type="Pfam" id="PF02515">
    <property type="entry name" value="CoA_transf_3"/>
    <property type="match status" value="1"/>
</dbReference>
<name>A0A6J7UNK2_9ZZZZ</name>
<dbReference type="SUPFAM" id="SSF89796">
    <property type="entry name" value="CoA-transferase family III (CaiB/BaiF)"/>
    <property type="match status" value="1"/>
</dbReference>
<dbReference type="EMBL" id="CAFBQU010000033">
    <property type="protein sequence ID" value="CAB5066516.1"/>
    <property type="molecule type" value="Genomic_DNA"/>
</dbReference>
<sequence length="416" mass="45098">MDTSTTSQQPQRPLQGLRILDFSRVLTGPHATRMLCDLGAEIIKIEPPDGDLTRFTNPRVNSLSTYFIQQNVGKKNISLDMSKPEAVDIVKKLVMHADILIENFRPGVMKKLGLDYASLSALNPKLIYASITGYGQTGPWVHRRAYAPVVGAESGLTNHQGMARGGQFANDPFSHADVYTAMETCAAVLAAVIQRHSTGRGQSIDIAMAQTMLYVNEHAHDALWDEPTPPEQIRSFEPGNYPVLTAANGDKVVVSGHPGERGTFDLFFTAIGRTDLLTDPKFIDVPSRLANLEELQSILRAWALTIPDATAIEEALAKHKLASGKIRTTRELADTDWATAREITVEVSNRGGGKVRIPNAPWKFSDATVTTAGSPKYRGEDNALVLGDLLGLTAGEVDALTEAGVLQRRVPPGATP</sequence>
<dbReference type="InterPro" id="IPR044855">
    <property type="entry name" value="CoA-Trfase_III_dom3_sf"/>
</dbReference>
<gene>
    <name evidence="2" type="ORF">UFOPK4098_00482</name>
    <name evidence="3" type="ORF">UFOPK4347_01209</name>
</gene>